<dbReference type="PANTHER" id="PTHR43793:SF1">
    <property type="entry name" value="FAD SYNTHASE"/>
    <property type="match status" value="1"/>
</dbReference>
<dbReference type="Proteomes" id="UP000771736">
    <property type="component" value="Unassembled WGS sequence"/>
</dbReference>
<dbReference type="SUPFAM" id="SSF55347">
    <property type="entry name" value="Glyceraldehyde-3-phosphate dehydrogenase-like, C-terminal domain"/>
    <property type="match status" value="1"/>
</dbReference>
<dbReference type="Gene3D" id="3.40.50.620">
    <property type="entry name" value="HUPs"/>
    <property type="match status" value="1"/>
</dbReference>
<dbReference type="GO" id="GO:0000166">
    <property type="term" value="F:nucleotide binding"/>
    <property type="evidence" value="ECO:0007669"/>
    <property type="project" value="InterPro"/>
</dbReference>
<dbReference type="Pfam" id="PF01467">
    <property type="entry name" value="CTP_transf_like"/>
    <property type="match status" value="1"/>
</dbReference>
<dbReference type="PANTHER" id="PTHR43793">
    <property type="entry name" value="FAD SYNTHASE"/>
    <property type="match status" value="1"/>
</dbReference>
<dbReference type="SUPFAM" id="SSF52374">
    <property type="entry name" value="Nucleotidylyl transferase"/>
    <property type="match status" value="1"/>
</dbReference>
<sequence length="447" mass="51099">MKKVITYGTYDLLHKGHVRLLERAKSLGDYLIVGVTADTFDRERGKINVQQSLVERIENVRATGLADEIVIEEYEGQKIDDIKRMNVDIFTVGSDWRGKFDYLSEYCEVVYLERTKGISSTELRSDLCEIHIGLVGESPIINKFVHESKFVNGINISGIYTESDRKLGNLRNVVQLFTRTYTELLEVSDAVYIISHPEKHYAHIKKALLLGKHVLCESPISLKNEEWEELNGIADEQGLILMDSIKTAYSMAYDRLCLLAKSGKIGKIYSVDATCTSLSHYNTKDKEELPYTWNSFCAWAPTALLPIFQLLGTDYTHKTICTHLINDVPNFDTFTKISFIYPHAVASLKVGQGIKSEGELVISGTEGYIYVPAPWWKTDYFEVRRENPSDNKRYFYQLDGEGIRYELLTFIKSIQNLRNLSYVSKDVSEAIVHITADFYQRKDTVLI</sequence>
<dbReference type="Gene3D" id="3.40.50.720">
    <property type="entry name" value="NAD(P)-binding Rossmann-like Domain"/>
    <property type="match status" value="1"/>
</dbReference>
<dbReference type="InterPro" id="IPR000683">
    <property type="entry name" value="Gfo/Idh/MocA-like_OxRdtase_N"/>
</dbReference>
<name>A0A930N0I2_9BACT</name>
<dbReference type="Gene3D" id="3.30.360.10">
    <property type="entry name" value="Dihydrodipicolinate Reductase, domain 2"/>
    <property type="match status" value="1"/>
</dbReference>
<dbReference type="InterPro" id="IPR014729">
    <property type="entry name" value="Rossmann-like_a/b/a_fold"/>
</dbReference>
<evidence type="ECO:0000256" key="2">
    <source>
        <dbReference type="ARBA" id="ARBA00022695"/>
    </source>
</evidence>
<feature type="domain" description="Cytidyltransferase-like" evidence="4">
    <location>
        <begin position="5"/>
        <end position="124"/>
    </location>
</feature>
<keyword evidence="2 5" id="KW-0548">Nucleotidyltransferase</keyword>
<evidence type="ECO:0000313" key="6">
    <source>
        <dbReference type="Proteomes" id="UP000771736"/>
    </source>
</evidence>
<evidence type="ECO:0000256" key="1">
    <source>
        <dbReference type="ARBA" id="ARBA00022679"/>
    </source>
</evidence>
<gene>
    <name evidence="5" type="ORF">HXN26_02230</name>
</gene>
<feature type="domain" description="Gfo/Idh/MocA-like oxidoreductase N-terminal" evidence="3">
    <location>
        <begin position="141"/>
        <end position="242"/>
    </location>
</feature>
<dbReference type="Pfam" id="PF01408">
    <property type="entry name" value="GFO_IDH_MocA"/>
    <property type="match status" value="1"/>
</dbReference>
<dbReference type="EMBL" id="JABZSJ010000006">
    <property type="protein sequence ID" value="MBF1383667.1"/>
    <property type="molecule type" value="Genomic_DNA"/>
</dbReference>
<protein>
    <submittedName>
        <fullName evidence="5">Adenylyltransferase/cytidyltransferase family protein</fullName>
    </submittedName>
</protein>
<comment type="caution">
    <text evidence="5">The sequence shown here is derived from an EMBL/GenBank/DDBJ whole genome shotgun (WGS) entry which is preliminary data.</text>
</comment>
<keyword evidence="1" id="KW-0808">Transferase</keyword>
<dbReference type="NCBIfam" id="TIGR00125">
    <property type="entry name" value="cyt_tran_rel"/>
    <property type="match status" value="1"/>
</dbReference>
<dbReference type="InterPro" id="IPR050385">
    <property type="entry name" value="Archaeal_FAD_synthase"/>
</dbReference>
<organism evidence="5 6">
    <name type="scientific">Prevotella aurantiaca</name>
    <dbReference type="NCBI Taxonomy" id="596085"/>
    <lineage>
        <taxon>Bacteria</taxon>
        <taxon>Pseudomonadati</taxon>
        <taxon>Bacteroidota</taxon>
        <taxon>Bacteroidia</taxon>
        <taxon>Bacteroidales</taxon>
        <taxon>Prevotellaceae</taxon>
        <taxon>Prevotella</taxon>
    </lineage>
</organism>
<evidence type="ECO:0000259" key="4">
    <source>
        <dbReference type="Pfam" id="PF01467"/>
    </source>
</evidence>
<dbReference type="InterPro" id="IPR004821">
    <property type="entry name" value="Cyt_trans-like"/>
</dbReference>
<reference evidence="5" key="1">
    <citation type="submission" date="2020-04" db="EMBL/GenBank/DDBJ databases">
        <title>Deep metagenomics examines the oral microbiome during advanced dental caries in children, revealing novel taxa and co-occurrences with host molecules.</title>
        <authorList>
            <person name="Baker J.L."/>
            <person name="Morton J.T."/>
            <person name="Dinis M."/>
            <person name="Alvarez R."/>
            <person name="Tran N.C."/>
            <person name="Knight R."/>
            <person name="Edlund A."/>
        </authorList>
    </citation>
    <scope>NUCLEOTIDE SEQUENCE</scope>
    <source>
        <strain evidence="5">JCVI_44_bin.5</strain>
    </source>
</reference>
<dbReference type="RefSeq" id="WP_273158423.1">
    <property type="nucleotide sequence ID" value="NZ_JABZSJ010000006.1"/>
</dbReference>
<accession>A0A930N0I2</accession>
<dbReference type="SUPFAM" id="SSF51735">
    <property type="entry name" value="NAD(P)-binding Rossmann-fold domains"/>
    <property type="match status" value="1"/>
</dbReference>
<evidence type="ECO:0000259" key="3">
    <source>
        <dbReference type="Pfam" id="PF01408"/>
    </source>
</evidence>
<dbReference type="InterPro" id="IPR036291">
    <property type="entry name" value="NAD(P)-bd_dom_sf"/>
</dbReference>
<proteinExistence type="predicted"/>
<evidence type="ECO:0000313" key="5">
    <source>
        <dbReference type="EMBL" id="MBF1383667.1"/>
    </source>
</evidence>
<dbReference type="GO" id="GO:0016779">
    <property type="term" value="F:nucleotidyltransferase activity"/>
    <property type="evidence" value="ECO:0007669"/>
    <property type="project" value="UniProtKB-KW"/>
</dbReference>
<dbReference type="AlphaFoldDB" id="A0A930N0I2"/>